<gene>
    <name evidence="2" type="ORF">SAMN05443544_0919</name>
</gene>
<dbReference type="InterPro" id="IPR002734">
    <property type="entry name" value="RibDG_C"/>
</dbReference>
<dbReference type="InterPro" id="IPR024072">
    <property type="entry name" value="DHFR-like_dom_sf"/>
</dbReference>
<protein>
    <submittedName>
        <fullName evidence="2">Dihydrofolate reductase</fullName>
    </submittedName>
</protein>
<accession>A0A1N6DZI2</accession>
<dbReference type="OrthoDB" id="7342392at2"/>
<dbReference type="AlphaFoldDB" id="A0A1N6DZI2"/>
<dbReference type="GO" id="GO:0008703">
    <property type="term" value="F:5-amino-6-(5-phosphoribosylamino)uracil reductase activity"/>
    <property type="evidence" value="ECO:0007669"/>
    <property type="project" value="InterPro"/>
</dbReference>
<dbReference type="SUPFAM" id="SSF53597">
    <property type="entry name" value="Dihydrofolate reductase-like"/>
    <property type="match status" value="1"/>
</dbReference>
<dbReference type="GO" id="GO:0009231">
    <property type="term" value="P:riboflavin biosynthetic process"/>
    <property type="evidence" value="ECO:0007669"/>
    <property type="project" value="InterPro"/>
</dbReference>
<evidence type="ECO:0000313" key="3">
    <source>
        <dbReference type="Proteomes" id="UP000184699"/>
    </source>
</evidence>
<organism evidence="2 3">
    <name type="scientific">Agromyces cerinus subsp. cerinus</name>
    <dbReference type="NCBI Taxonomy" id="232089"/>
    <lineage>
        <taxon>Bacteria</taxon>
        <taxon>Bacillati</taxon>
        <taxon>Actinomycetota</taxon>
        <taxon>Actinomycetes</taxon>
        <taxon>Micrococcales</taxon>
        <taxon>Microbacteriaceae</taxon>
        <taxon>Agromyces</taxon>
    </lineage>
</organism>
<dbReference type="Pfam" id="PF01872">
    <property type="entry name" value="RibD_C"/>
    <property type="match status" value="1"/>
</dbReference>
<sequence length="201" mass="22037">MNSTQRRVVVNTSLSIDGSYIGPGGPQDFGWAMPYVTLDVSRDHLTRLWEPATTALLGRTNAEGFMSYWPAVADQDDADPRDRAYGAWLRDAEKVVLSSTLTEAPWDRTRVFDEPAENVVDRLKAEEGGDIVVFASASVIKALLLADRVDRLSFMVFPEILGGGERLFDAGLPATTWELSSNVTGEHGVIALTYDRARSDG</sequence>
<dbReference type="EMBL" id="FSRJ01000001">
    <property type="protein sequence ID" value="SIN76178.1"/>
    <property type="molecule type" value="Genomic_DNA"/>
</dbReference>
<name>A0A1N6DZI2_9MICO</name>
<reference evidence="3" key="1">
    <citation type="submission" date="2016-11" db="EMBL/GenBank/DDBJ databases">
        <authorList>
            <person name="Varghese N."/>
            <person name="Submissions S."/>
        </authorList>
    </citation>
    <scope>NUCLEOTIDE SEQUENCE [LARGE SCALE GENOMIC DNA]</scope>
    <source>
        <strain evidence="3">DSM 8595</strain>
    </source>
</reference>
<dbReference type="RefSeq" id="WP_074259092.1">
    <property type="nucleotide sequence ID" value="NZ_FSRJ01000001.1"/>
</dbReference>
<feature type="domain" description="Bacterial bifunctional deaminase-reductase C-terminal" evidence="1">
    <location>
        <begin position="7"/>
        <end position="187"/>
    </location>
</feature>
<dbReference type="STRING" id="232089.SAMN05443544_0919"/>
<keyword evidence="3" id="KW-1185">Reference proteome</keyword>
<dbReference type="Proteomes" id="UP000184699">
    <property type="component" value="Unassembled WGS sequence"/>
</dbReference>
<proteinExistence type="predicted"/>
<dbReference type="Gene3D" id="3.40.430.10">
    <property type="entry name" value="Dihydrofolate Reductase, subunit A"/>
    <property type="match status" value="1"/>
</dbReference>
<evidence type="ECO:0000259" key="1">
    <source>
        <dbReference type="Pfam" id="PF01872"/>
    </source>
</evidence>
<evidence type="ECO:0000313" key="2">
    <source>
        <dbReference type="EMBL" id="SIN76178.1"/>
    </source>
</evidence>